<evidence type="ECO:0000256" key="5">
    <source>
        <dbReference type="ARBA" id="ARBA00022777"/>
    </source>
</evidence>
<dbReference type="PROSITE" id="PS00107">
    <property type="entry name" value="PROTEIN_KINASE_ATP"/>
    <property type="match status" value="1"/>
</dbReference>
<evidence type="ECO:0000256" key="7">
    <source>
        <dbReference type="ARBA" id="ARBA00047899"/>
    </source>
</evidence>
<comment type="catalytic activity">
    <reaction evidence="7">
        <text>L-threonyl-[protein] + ATP = O-phospho-L-threonyl-[protein] + ADP + H(+)</text>
        <dbReference type="Rhea" id="RHEA:46608"/>
        <dbReference type="Rhea" id="RHEA-COMP:11060"/>
        <dbReference type="Rhea" id="RHEA-COMP:11605"/>
        <dbReference type="ChEBI" id="CHEBI:15378"/>
        <dbReference type="ChEBI" id="CHEBI:30013"/>
        <dbReference type="ChEBI" id="CHEBI:30616"/>
        <dbReference type="ChEBI" id="CHEBI:61977"/>
        <dbReference type="ChEBI" id="CHEBI:456216"/>
        <dbReference type="EC" id="2.7.11.1"/>
    </reaction>
</comment>
<dbReference type="Pfam" id="PF00069">
    <property type="entry name" value="Pkinase"/>
    <property type="match status" value="2"/>
</dbReference>
<dbReference type="EC" id="2.7.11.1" evidence="1"/>
<evidence type="ECO:0000256" key="1">
    <source>
        <dbReference type="ARBA" id="ARBA00012513"/>
    </source>
</evidence>
<dbReference type="InterPro" id="IPR017441">
    <property type="entry name" value="Protein_kinase_ATP_BS"/>
</dbReference>
<dbReference type="GO" id="GO:0004674">
    <property type="term" value="F:protein serine/threonine kinase activity"/>
    <property type="evidence" value="ECO:0007669"/>
    <property type="project" value="UniProtKB-KW"/>
</dbReference>
<feature type="compositionally biased region" description="Polar residues" evidence="11">
    <location>
        <begin position="428"/>
        <end position="441"/>
    </location>
</feature>
<feature type="compositionally biased region" description="Basic residues" evidence="11">
    <location>
        <begin position="1317"/>
        <end position="1326"/>
    </location>
</feature>
<dbReference type="Gene3D" id="1.10.510.10">
    <property type="entry name" value="Transferase(Phosphotransferase) domain 1"/>
    <property type="match status" value="1"/>
</dbReference>
<dbReference type="PROSITE" id="PS50011">
    <property type="entry name" value="PROTEIN_KINASE_DOM"/>
    <property type="match status" value="1"/>
</dbReference>
<dbReference type="SUPFAM" id="SSF56112">
    <property type="entry name" value="Protein kinase-like (PK-like)"/>
    <property type="match status" value="1"/>
</dbReference>
<evidence type="ECO:0000256" key="3">
    <source>
        <dbReference type="ARBA" id="ARBA00022679"/>
    </source>
</evidence>
<feature type="domain" description="Protein kinase" evidence="12">
    <location>
        <begin position="247"/>
        <end position="746"/>
    </location>
</feature>
<evidence type="ECO:0000256" key="9">
    <source>
        <dbReference type="PROSITE-ProRule" id="PRU10141"/>
    </source>
</evidence>
<dbReference type="GeneID" id="54548130"/>
<feature type="compositionally biased region" description="Basic and acidic residues" evidence="11">
    <location>
        <begin position="75"/>
        <end position="86"/>
    </location>
</feature>
<evidence type="ECO:0000256" key="10">
    <source>
        <dbReference type="SAM" id="Coils"/>
    </source>
</evidence>
<evidence type="ECO:0000259" key="12">
    <source>
        <dbReference type="PROSITE" id="PS50011"/>
    </source>
</evidence>
<dbReference type="RefSeq" id="XP_033657205.1">
    <property type="nucleotide sequence ID" value="XM_033794955.1"/>
</dbReference>
<sequence length="1350" mass="149084">DESDKTPRSDMPPAAAAAGASQLPDASESNYFSPRPIRPYVSRLPASTPASARPSPTASLDASSVSVCSTPALPQERRPSIHRDDSSASTTTVATIRAHSAEPGTAYPPPTRSKLEGPYYPNQSYAALQYPRYFPGSEHKPARGSRMSGARHSHFQSFSGTSITTSGLSDHRRSFMDSGSRTAGNSPASSPGLFSPRTPPLGVPQQSEDGLYSSPYLHHMHRQAPKETHKADLDVDPVSGRKIINQYEIIDELGRGVHGKVKLGRNLETGQTVAIKIVKRYVKPKRLNRDDGSREEKIKKEIAILKKARHPNIVGLLEVIDDPALKRVYIILEHVELGEVRWRTEGAREICLIEWRRYQREAQGMAQDEAAIKEDLRILERAHEKIRQERVAELRERARLMRRDRRTGDGTDDSHGWSLEHGGESDQESIGSNRTSRASTISRERAPSRSTLAEPWARTGHDEPNMETAVRAETAAPACQPFDADAWSGLEGTQYGPYDDRGRTPSIAGSSSSGLTEEAEDVPEHFRYVPLLTLQTALEIFRDTVLGLEYLHFQGVIHRDIKPANLLQTREHRIKISDFGVSYLGRAKSPSDDDDLSESDPLGPEEPEEELAKTVGTPAFYAPELCREGFQVSKQLDIWALGVTLYCLVYGRVPFFNPNQHQLLENIFSDDVVIPRFRLKATIEQSGSRPSSHGRMYHTMTTDRRDPHALEYEEVGHDLRDLLEKLLTKDPKQRISIREIKRHPWVLQGLDNYGAWVEETDPERKSQGKRIEVSHEDVERAVVPISWSDRVRSGMRKTIDTVLGIGRRGGSRKRAQSNVTSPDTLQPMSTRSSSSTISQEGRRPSLAMTTSILEALTRSRAESEHPLSQSVSASPEAKEQVKFFEPSSRTASPSHMAESREHPAPLAALTRPIVPERAHSATSSNSSLRTVRPSDVSFGPTSSPKPSVYPPPGLPGTPTTLEPGSSSTFGNLLGGVPRLVSNMRSREKLLKSKRPADPTRAKTEWRGETVDDPHSEPSLALSIASAAGHVDTPEIPDVSPRARRGTLSKHADAADHSDRLERSVSRQSSVSSNASSYLQRRLGRKTHSELGPVPSHEEGSVLQPHPTETHAEMVRRAQEEHIRKRVAEENENRKRERSLSLQAQQQEESSSSPAPCPPSPDDLAMFQRRKVEDYLNHGQHTSGDGSFGALAAQSRELGSSSSEDHFSKSTSDPSIPSVSASSSVGPDECLQMRMAHRDPGHQPPKGTATRDFGWEEQPDYEADTDHTAESDLPLESDFDNSDDDFLVMGKKKPAQRSSASISNAQLARSDVAEARRSHISGRRRSARSGSNGTVKKVEIPGTHEPEDTAD</sequence>
<feature type="compositionally biased region" description="Low complexity" evidence="11">
    <location>
        <begin position="829"/>
        <end position="838"/>
    </location>
</feature>
<accession>A0A6A6JV92</accession>
<feature type="compositionally biased region" description="Basic and acidic residues" evidence="11">
    <location>
        <begin position="403"/>
        <end position="415"/>
    </location>
</feature>
<name>A0A6A6JV92_WESOR</name>
<dbReference type="CDD" id="cd14008">
    <property type="entry name" value="STKc_LKB1_CaMKK"/>
    <property type="match status" value="1"/>
</dbReference>
<dbReference type="InterPro" id="IPR011009">
    <property type="entry name" value="Kinase-like_dom_sf"/>
</dbReference>
<evidence type="ECO:0000256" key="4">
    <source>
        <dbReference type="ARBA" id="ARBA00022741"/>
    </source>
</evidence>
<feature type="region of interest" description="Disordered" evidence="11">
    <location>
        <begin position="917"/>
        <end position="1350"/>
    </location>
</feature>
<organism evidence="13 14">
    <name type="scientific">Westerdykella ornata</name>
    <dbReference type="NCBI Taxonomy" id="318751"/>
    <lineage>
        <taxon>Eukaryota</taxon>
        <taxon>Fungi</taxon>
        <taxon>Dikarya</taxon>
        <taxon>Ascomycota</taxon>
        <taxon>Pezizomycotina</taxon>
        <taxon>Dothideomycetes</taxon>
        <taxon>Pleosporomycetidae</taxon>
        <taxon>Pleosporales</taxon>
        <taxon>Sporormiaceae</taxon>
        <taxon>Westerdykella</taxon>
    </lineage>
</organism>
<dbReference type="GO" id="GO:0007165">
    <property type="term" value="P:signal transduction"/>
    <property type="evidence" value="ECO:0007669"/>
    <property type="project" value="TreeGrafter"/>
</dbReference>
<feature type="compositionally biased region" description="Low complexity" evidence="11">
    <location>
        <begin position="1065"/>
        <end position="1076"/>
    </location>
</feature>
<dbReference type="Gene3D" id="3.30.200.20">
    <property type="entry name" value="Phosphorylase Kinase, domain 1"/>
    <property type="match status" value="1"/>
</dbReference>
<dbReference type="GO" id="GO:0042149">
    <property type="term" value="P:cellular response to glucose starvation"/>
    <property type="evidence" value="ECO:0007669"/>
    <property type="project" value="UniProtKB-ARBA"/>
</dbReference>
<reference evidence="13" key="1">
    <citation type="journal article" date="2020" name="Stud. Mycol.">
        <title>101 Dothideomycetes genomes: a test case for predicting lifestyles and emergence of pathogens.</title>
        <authorList>
            <person name="Haridas S."/>
            <person name="Albert R."/>
            <person name="Binder M."/>
            <person name="Bloem J."/>
            <person name="Labutti K."/>
            <person name="Salamov A."/>
            <person name="Andreopoulos B."/>
            <person name="Baker S."/>
            <person name="Barry K."/>
            <person name="Bills G."/>
            <person name="Bluhm B."/>
            <person name="Cannon C."/>
            <person name="Castanera R."/>
            <person name="Culley D."/>
            <person name="Daum C."/>
            <person name="Ezra D."/>
            <person name="Gonzalez J."/>
            <person name="Henrissat B."/>
            <person name="Kuo A."/>
            <person name="Liang C."/>
            <person name="Lipzen A."/>
            <person name="Lutzoni F."/>
            <person name="Magnuson J."/>
            <person name="Mondo S."/>
            <person name="Nolan M."/>
            <person name="Ohm R."/>
            <person name="Pangilinan J."/>
            <person name="Park H.-J."/>
            <person name="Ramirez L."/>
            <person name="Alfaro M."/>
            <person name="Sun H."/>
            <person name="Tritt A."/>
            <person name="Yoshinaga Y."/>
            <person name="Zwiers L.-H."/>
            <person name="Turgeon B."/>
            <person name="Goodwin S."/>
            <person name="Spatafora J."/>
            <person name="Crous P."/>
            <person name="Grigoriev I."/>
        </authorList>
    </citation>
    <scope>NUCLEOTIDE SEQUENCE</scope>
    <source>
        <strain evidence="13">CBS 379.55</strain>
    </source>
</reference>
<protein>
    <recommendedName>
        <fullName evidence="1">non-specific serine/threonine protein kinase</fullName>
        <ecNumber evidence="1">2.7.11.1</ecNumber>
    </recommendedName>
</protein>
<dbReference type="PANTHER" id="PTHR43895">
    <property type="entry name" value="CALCIUM/CALMODULIN-DEPENDENT PROTEIN KINASE KINASE-RELATED"/>
    <property type="match status" value="1"/>
</dbReference>
<feature type="coiled-coil region" evidence="10">
    <location>
        <begin position="369"/>
        <end position="396"/>
    </location>
</feature>
<dbReference type="PANTHER" id="PTHR43895:SF152">
    <property type="entry name" value="SERINE_THREONINE-PROTEIN KINASE TOS3"/>
    <property type="match status" value="1"/>
</dbReference>
<feature type="compositionally biased region" description="Low complexity" evidence="11">
    <location>
        <begin position="42"/>
        <end position="60"/>
    </location>
</feature>
<keyword evidence="5 13" id="KW-0418">Kinase</keyword>
<dbReference type="SMART" id="SM00220">
    <property type="entry name" value="S_TKc"/>
    <property type="match status" value="1"/>
</dbReference>
<evidence type="ECO:0000313" key="13">
    <source>
        <dbReference type="EMBL" id="KAF2279666.1"/>
    </source>
</evidence>
<comment type="catalytic activity">
    <reaction evidence="8">
        <text>L-seryl-[protein] + ATP = O-phospho-L-seryl-[protein] + ADP + H(+)</text>
        <dbReference type="Rhea" id="RHEA:17989"/>
        <dbReference type="Rhea" id="RHEA-COMP:9863"/>
        <dbReference type="Rhea" id="RHEA-COMP:11604"/>
        <dbReference type="ChEBI" id="CHEBI:15378"/>
        <dbReference type="ChEBI" id="CHEBI:29999"/>
        <dbReference type="ChEBI" id="CHEBI:30616"/>
        <dbReference type="ChEBI" id="CHEBI:83421"/>
        <dbReference type="ChEBI" id="CHEBI:456216"/>
        <dbReference type="EC" id="2.7.11.1"/>
    </reaction>
</comment>
<evidence type="ECO:0000256" key="6">
    <source>
        <dbReference type="ARBA" id="ARBA00022840"/>
    </source>
</evidence>
<evidence type="ECO:0000256" key="8">
    <source>
        <dbReference type="ARBA" id="ARBA00048679"/>
    </source>
</evidence>
<feature type="compositionally biased region" description="Basic and acidic residues" evidence="11">
    <location>
        <begin position="1049"/>
        <end position="1064"/>
    </location>
</feature>
<feature type="compositionally biased region" description="Basic and acidic residues" evidence="11">
    <location>
        <begin position="1107"/>
        <end position="1138"/>
    </location>
</feature>
<dbReference type="Proteomes" id="UP000800097">
    <property type="component" value="Unassembled WGS sequence"/>
</dbReference>
<feature type="compositionally biased region" description="Acidic residues" evidence="11">
    <location>
        <begin position="592"/>
        <end position="609"/>
    </location>
</feature>
<feature type="region of interest" description="Disordered" evidence="11">
    <location>
        <begin position="1"/>
        <end position="119"/>
    </location>
</feature>
<feature type="binding site" evidence="9">
    <location>
        <position position="276"/>
    </location>
    <ligand>
        <name>ATP</name>
        <dbReference type="ChEBI" id="CHEBI:30616"/>
    </ligand>
</feature>
<keyword evidence="4 9" id="KW-0547">Nucleotide-binding</keyword>
<dbReference type="InterPro" id="IPR000719">
    <property type="entry name" value="Prot_kinase_dom"/>
</dbReference>
<feature type="region of interest" description="Disordered" evidence="11">
    <location>
        <begin position="136"/>
        <end position="208"/>
    </location>
</feature>
<evidence type="ECO:0000256" key="2">
    <source>
        <dbReference type="ARBA" id="ARBA00022527"/>
    </source>
</evidence>
<proteinExistence type="predicted"/>
<feature type="region of interest" description="Disordered" evidence="11">
    <location>
        <begin position="805"/>
        <end position="846"/>
    </location>
</feature>
<feature type="compositionally biased region" description="Acidic residues" evidence="11">
    <location>
        <begin position="1272"/>
        <end position="1285"/>
    </location>
</feature>
<feature type="compositionally biased region" description="Basic and acidic residues" evidence="11">
    <location>
        <begin position="984"/>
        <end position="1015"/>
    </location>
</feature>
<dbReference type="OrthoDB" id="68483at2759"/>
<feature type="compositionally biased region" description="Polar residues" evidence="11">
    <location>
        <begin position="1295"/>
        <end position="1306"/>
    </location>
</feature>
<evidence type="ECO:0000256" key="11">
    <source>
        <dbReference type="SAM" id="MobiDB-lite"/>
    </source>
</evidence>
<feature type="region of interest" description="Disordered" evidence="11">
    <location>
        <begin position="859"/>
        <end position="905"/>
    </location>
</feature>
<feature type="region of interest" description="Disordered" evidence="11">
    <location>
        <begin position="403"/>
        <end position="462"/>
    </location>
</feature>
<feature type="compositionally biased region" description="Polar residues" evidence="11">
    <location>
        <begin position="177"/>
        <end position="189"/>
    </location>
</feature>
<keyword evidence="6 9" id="KW-0067">ATP-binding</keyword>
<keyword evidence="14" id="KW-1185">Reference proteome</keyword>
<keyword evidence="3" id="KW-0808">Transferase</keyword>
<feature type="region of interest" description="Disordered" evidence="11">
    <location>
        <begin position="497"/>
        <end position="519"/>
    </location>
</feature>
<feature type="compositionally biased region" description="Basic and acidic residues" evidence="11">
    <location>
        <begin position="1335"/>
        <end position="1350"/>
    </location>
</feature>
<feature type="compositionally biased region" description="Low complexity" evidence="11">
    <location>
        <begin position="1208"/>
        <end position="1223"/>
    </location>
</feature>
<feature type="compositionally biased region" description="Low complexity" evidence="11">
    <location>
        <begin position="956"/>
        <end position="968"/>
    </location>
</feature>
<keyword evidence="10" id="KW-0175">Coiled coil</keyword>
<feature type="compositionally biased region" description="Polar residues" evidence="11">
    <location>
        <begin position="816"/>
        <end position="828"/>
    </location>
</feature>
<keyword evidence="2" id="KW-0723">Serine/threonine-protein kinase</keyword>
<feature type="non-terminal residue" evidence="13">
    <location>
        <position position="1350"/>
    </location>
</feature>
<feature type="compositionally biased region" description="Low complexity" evidence="11">
    <location>
        <begin position="1139"/>
        <end position="1153"/>
    </location>
</feature>
<dbReference type="GO" id="GO:0001558">
    <property type="term" value="P:regulation of cell growth"/>
    <property type="evidence" value="ECO:0007669"/>
    <property type="project" value="UniProtKB-ARBA"/>
</dbReference>
<evidence type="ECO:0000313" key="14">
    <source>
        <dbReference type="Proteomes" id="UP000800097"/>
    </source>
</evidence>
<dbReference type="EMBL" id="ML986486">
    <property type="protein sequence ID" value="KAF2279666.1"/>
    <property type="molecule type" value="Genomic_DNA"/>
</dbReference>
<dbReference type="FunFam" id="3.30.200.20:FF:000206">
    <property type="entry name" value="Serine/threonine-protein kinase Ssp1"/>
    <property type="match status" value="1"/>
</dbReference>
<dbReference type="GO" id="GO:0005524">
    <property type="term" value="F:ATP binding"/>
    <property type="evidence" value="ECO:0007669"/>
    <property type="project" value="UniProtKB-UniRule"/>
</dbReference>
<feature type="compositionally biased region" description="Polar residues" evidence="11">
    <location>
        <begin position="155"/>
        <end position="168"/>
    </location>
</feature>
<feature type="region of interest" description="Disordered" evidence="11">
    <location>
        <begin position="586"/>
        <end position="612"/>
    </location>
</feature>
<gene>
    <name evidence="13" type="ORF">EI97DRAFT_360962</name>
</gene>
<feature type="non-terminal residue" evidence="13">
    <location>
        <position position="1"/>
    </location>
</feature>
<feature type="compositionally biased region" description="Polar residues" evidence="11">
    <location>
        <begin position="920"/>
        <end position="929"/>
    </location>
</feature>